<gene>
    <name evidence="2" type="primary">Contig2889.g3101</name>
    <name evidence="2" type="ORF">STYLEM_10223</name>
</gene>
<evidence type="ECO:0000313" key="2">
    <source>
        <dbReference type="EMBL" id="CDW81211.1"/>
    </source>
</evidence>
<dbReference type="Gene3D" id="1.25.40.20">
    <property type="entry name" value="Ankyrin repeat-containing domain"/>
    <property type="match status" value="1"/>
</dbReference>
<dbReference type="InterPro" id="IPR002110">
    <property type="entry name" value="Ankyrin_rpt"/>
</dbReference>
<dbReference type="PROSITE" id="PS50088">
    <property type="entry name" value="ANK_REPEAT"/>
    <property type="match status" value="1"/>
</dbReference>
<dbReference type="PROSITE" id="PS50297">
    <property type="entry name" value="ANK_REP_REGION"/>
    <property type="match status" value="1"/>
</dbReference>
<keyword evidence="1" id="KW-0040">ANK repeat</keyword>
<evidence type="ECO:0000313" key="3">
    <source>
        <dbReference type="Proteomes" id="UP000039865"/>
    </source>
</evidence>
<name>A0A078AH96_STYLE</name>
<reference evidence="2 3" key="1">
    <citation type="submission" date="2014-06" db="EMBL/GenBank/DDBJ databases">
        <authorList>
            <person name="Swart Estienne"/>
        </authorList>
    </citation>
    <scope>NUCLEOTIDE SEQUENCE [LARGE SCALE GENOMIC DNA]</scope>
    <source>
        <strain evidence="2 3">130c</strain>
    </source>
</reference>
<dbReference type="Proteomes" id="UP000039865">
    <property type="component" value="Unassembled WGS sequence"/>
</dbReference>
<dbReference type="OrthoDB" id="10264606at2759"/>
<dbReference type="EMBL" id="CCKQ01009705">
    <property type="protein sequence ID" value="CDW81211.1"/>
    <property type="molecule type" value="Genomic_DNA"/>
</dbReference>
<dbReference type="Pfam" id="PF00023">
    <property type="entry name" value="Ank"/>
    <property type="match status" value="1"/>
</dbReference>
<dbReference type="InParanoid" id="A0A078AH96"/>
<protein>
    <submittedName>
        <fullName evidence="2">Ankyrin repeat domain protein</fullName>
    </submittedName>
</protein>
<sequence length="253" mass="29578">MQEHRSQTTEQINSKKVFTNTDGGYLMYIFLIQYQFQSKIREKAKKLEKENVDLFFRFVCMGKAMIDYADRGDLENFERLLRESDDQELMFWHVTKGLKAAVKNRRINIITYIIDELEMSLQHEAFEKYLHLYLFGCQEAEMENDDVGIEINREILRLLVKGKGKEGIDEVEKVSSSTPLIVACEHLHDLEMIKILVEAGADVNAVTSDDKMPLILIKERLASDMTNTKLEKIYDYLEEKGAKLTWRDKSNNY</sequence>
<keyword evidence="3" id="KW-1185">Reference proteome</keyword>
<proteinExistence type="predicted"/>
<accession>A0A078AH96</accession>
<dbReference type="SUPFAM" id="SSF48403">
    <property type="entry name" value="Ankyrin repeat"/>
    <property type="match status" value="1"/>
</dbReference>
<organism evidence="2 3">
    <name type="scientific">Stylonychia lemnae</name>
    <name type="common">Ciliate</name>
    <dbReference type="NCBI Taxonomy" id="5949"/>
    <lineage>
        <taxon>Eukaryota</taxon>
        <taxon>Sar</taxon>
        <taxon>Alveolata</taxon>
        <taxon>Ciliophora</taxon>
        <taxon>Intramacronucleata</taxon>
        <taxon>Spirotrichea</taxon>
        <taxon>Stichotrichia</taxon>
        <taxon>Sporadotrichida</taxon>
        <taxon>Oxytrichidae</taxon>
        <taxon>Stylonychinae</taxon>
        <taxon>Stylonychia</taxon>
    </lineage>
</organism>
<feature type="repeat" description="ANK" evidence="1">
    <location>
        <begin position="175"/>
        <end position="208"/>
    </location>
</feature>
<dbReference type="SMART" id="SM00248">
    <property type="entry name" value="ANK"/>
    <property type="match status" value="1"/>
</dbReference>
<dbReference type="AlphaFoldDB" id="A0A078AH96"/>
<evidence type="ECO:0000256" key="1">
    <source>
        <dbReference type="PROSITE-ProRule" id="PRU00023"/>
    </source>
</evidence>
<dbReference type="InterPro" id="IPR036770">
    <property type="entry name" value="Ankyrin_rpt-contain_sf"/>
</dbReference>